<feature type="compositionally biased region" description="Low complexity" evidence="1">
    <location>
        <begin position="7"/>
        <end position="20"/>
    </location>
</feature>
<accession>A0A5K1JZU1</accession>
<dbReference type="EMBL" id="LR727031">
    <property type="protein sequence ID" value="VWO98570.1"/>
    <property type="molecule type" value="Genomic_DNA"/>
</dbReference>
<feature type="compositionally biased region" description="Polar residues" evidence="1">
    <location>
        <begin position="38"/>
        <end position="47"/>
    </location>
</feature>
<feature type="region of interest" description="Disordered" evidence="1">
    <location>
        <begin position="416"/>
        <end position="501"/>
    </location>
</feature>
<proteinExistence type="predicted"/>
<evidence type="ECO:0000256" key="1">
    <source>
        <dbReference type="SAM" id="MobiDB-lite"/>
    </source>
</evidence>
<sequence>MPRRPQSASSAFGSSMSVASHASHPVDSFAPSALPHRFSSSQQQAPETSRRLSKLPDLLTRKRTASLPPKKDKEGARDPFTSHPSGSSSFVTYEGASPPAVSSSMSSPSSSSHPPPNPLVTAPKRARGSLLLSSGIALPFSRQRSKGKKMRPPPPPTQFLFSEVIEISAPPPRPPEDEDRDRLRDAAAQSIGLDPVLLEDHAYTLATIEITLSVKVAVDLAYSAEDGPCIKLARRNPRYALSAAIPGDPIRARTVDPAHFPGGEASSADVGHTIRSGEAMEDPRTCPDFLAFPDVGSHVAHLHVFKSDGANERELERVEIGADSWAFVADEEIGGRRGVVRVVGVGGAEMTLSMADQSEWINAIKQAVLSERSVRAGLGAMTLSNGVEPRGDLDVMLSMRAQGIFAAPPPVTTSATMASVASSQSGTISGPAASSPTPSLRSSSPQLPRPPSVAVSALRGLFGGNRPRSPSAPNPEAHLPSITDRDGAETPPPLEDSSFGRAGTSLLSMLRSNSISSERPLSPTTPVPSVPNTPRVGTTMPSDLPIQMGLITPSAPGASLDQKIVQDHDRNSLLPSIGRDRSNGLGLIGVNGGSIDEHVTRFHGNGITPFSASLQPPPRRRAWTASGAPPSASTNGSRNRFTYTHTNLSTAETLGVRHNGSAFLSPHSASPALSASTSPSMNSPSTTSSQRFSPTPEPQSKPAPKRR</sequence>
<feature type="compositionally biased region" description="Low complexity" evidence="1">
    <location>
        <begin position="97"/>
        <end position="112"/>
    </location>
</feature>
<dbReference type="AlphaFoldDB" id="A0A5K1JZU1"/>
<organism evidence="2">
    <name type="scientific">Ganoderma boninense</name>
    <dbReference type="NCBI Taxonomy" id="34458"/>
    <lineage>
        <taxon>Eukaryota</taxon>
        <taxon>Fungi</taxon>
        <taxon>Dikarya</taxon>
        <taxon>Basidiomycota</taxon>
        <taxon>Agaricomycotina</taxon>
        <taxon>Agaricomycetes</taxon>
        <taxon>Polyporales</taxon>
        <taxon>Polyporaceae</taxon>
        <taxon>Ganoderma</taxon>
    </lineage>
</organism>
<feature type="compositionally biased region" description="Low complexity" evidence="1">
    <location>
        <begin position="661"/>
        <end position="689"/>
    </location>
</feature>
<feature type="compositionally biased region" description="Polar residues" evidence="1">
    <location>
        <begin position="82"/>
        <end position="91"/>
    </location>
</feature>
<name>A0A5K1JZU1_9APHY</name>
<feature type="region of interest" description="Disordered" evidence="1">
    <location>
        <begin position="1"/>
        <end position="123"/>
    </location>
</feature>
<protein>
    <submittedName>
        <fullName evidence="2">Methyltransf_11 domain-containing protein</fullName>
    </submittedName>
</protein>
<evidence type="ECO:0000313" key="2">
    <source>
        <dbReference type="EMBL" id="VWO98570.1"/>
    </source>
</evidence>
<feature type="region of interest" description="Disordered" evidence="1">
    <location>
        <begin position="660"/>
        <end position="707"/>
    </location>
</feature>
<feature type="compositionally biased region" description="Polar residues" evidence="1">
    <location>
        <begin position="631"/>
        <end position="641"/>
    </location>
</feature>
<gene>
    <name evidence="2" type="primary">B2HHI1</name>
</gene>
<feature type="region of interest" description="Disordered" evidence="1">
    <location>
        <begin position="515"/>
        <end position="544"/>
    </location>
</feature>
<feature type="region of interest" description="Disordered" evidence="1">
    <location>
        <begin position="609"/>
        <end position="641"/>
    </location>
</feature>
<reference evidence="2" key="1">
    <citation type="submission" date="2019-10" db="EMBL/GenBank/DDBJ databases">
        <authorList>
            <person name="Nor Muhammad N."/>
        </authorList>
    </citation>
    <scope>NUCLEOTIDE SEQUENCE</scope>
</reference>
<feature type="compositionally biased region" description="Low complexity" evidence="1">
    <location>
        <begin position="416"/>
        <end position="446"/>
    </location>
</feature>